<evidence type="ECO:0000259" key="14">
    <source>
        <dbReference type="PROSITE" id="PS51103"/>
    </source>
</evidence>
<keyword evidence="2" id="KW-0813">Transport</keyword>
<evidence type="ECO:0000256" key="2">
    <source>
        <dbReference type="ARBA" id="ARBA00022448"/>
    </source>
</evidence>
<dbReference type="PROSITE" id="PS01035">
    <property type="entry name" value="PTS_EIIB_TYPE_1_CYS"/>
    <property type="match status" value="1"/>
</dbReference>
<dbReference type="FunFam" id="3.30.1360.60:FF:000001">
    <property type="entry name" value="PTS system glucose-specific IIBC component PtsG"/>
    <property type="match status" value="1"/>
</dbReference>
<dbReference type="InterPro" id="IPR018113">
    <property type="entry name" value="PTrfase_EIIB_Cys"/>
</dbReference>
<keyword evidence="9 12" id="KW-1133">Transmembrane helix</keyword>
<feature type="active site" description="Phosphocysteine intermediate; for EIIB activity" evidence="11">
    <location>
        <position position="102"/>
    </location>
</feature>
<dbReference type="InterPro" id="IPR003352">
    <property type="entry name" value="PTS_EIIC"/>
</dbReference>
<evidence type="ECO:0000256" key="6">
    <source>
        <dbReference type="ARBA" id="ARBA00022683"/>
    </source>
</evidence>
<proteinExistence type="predicted"/>
<dbReference type="OrthoDB" id="92465at2"/>
<feature type="transmembrane region" description="Helical" evidence="12">
    <location>
        <begin position="222"/>
        <end position="243"/>
    </location>
</feature>
<evidence type="ECO:0000256" key="3">
    <source>
        <dbReference type="ARBA" id="ARBA00022475"/>
    </source>
</evidence>
<evidence type="ECO:0000256" key="7">
    <source>
        <dbReference type="ARBA" id="ARBA00022692"/>
    </source>
</evidence>
<keyword evidence="10 12" id="KW-0472">Membrane</keyword>
<comment type="subcellular location">
    <subcellularLocation>
        <location evidence="1">Cell membrane</location>
        <topology evidence="1">Multi-pass membrane protein</topology>
    </subcellularLocation>
</comment>
<sequence length="532" mass="56668">MKQDAFFQTIIHHIGGEGNVARKRFDGEHLYVTVKDSGMADLEELNRLDGVSGTELNRNILSVTIQEDFLEDVTMAKDFKQLAQNIMTLAGAKENVTSVFHCMTRLRMTVKDVKKVDQKAINDLDGVLGVTYQGGQLQVIIGKDLLKVYEEVLKLGYSDGGAVDEKLDGDLKGEKISVGQAVIGYISAAVQPMVPALIGGGMIKVFLLLISKVYAPFADSSTYTLLSIVGNAVFYFMPILVAYGAAKKLGATPTYSMVVAGALVAPEWTAIVSAGDPVTMFGINVALKGYGSSLLPALLLAIVAYYVEKFLNKVIPGVFKPIFVGTLTMAATYAVSILALAPLGQLAGTYVTAAILWLYNIAGPITVALFTALFPYMVMTGMHMTLGAPMIQLLSETGFDPLFRPGMLLSNMAEGGASLGIAIKARDKAIKSEALSVAVGCIFASVTEPAIYGFNLPLKKPMWAVSLGGAIGGVVAALLGAHNYEYGSSSLFALPIFEDTIVAMVIAIIVTIVASCVLTILFGFDEEILKKH</sequence>
<evidence type="ECO:0000313" key="15">
    <source>
        <dbReference type="EMBL" id="CUM84982.1"/>
    </source>
</evidence>
<evidence type="ECO:0000256" key="10">
    <source>
        <dbReference type="ARBA" id="ARBA00023136"/>
    </source>
</evidence>
<dbReference type="PROSITE" id="PS51103">
    <property type="entry name" value="PTS_EIIC_TYPE_1"/>
    <property type="match status" value="1"/>
</dbReference>
<keyword evidence="6" id="KW-0598">Phosphotransferase system</keyword>
<feature type="transmembrane region" description="Helical" evidence="12">
    <location>
        <begin position="462"/>
        <end position="481"/>
    </location>
</feature>
<dbReference type="SUPFAM" id="SSF55604">
    <property type="entry name" value="Glucose permease domain IIB"/>
    <property type="match status" value="1"/>
</dbReference>
<feature type="transmembrane region" description="Helical" evidence="12">
    <location>
        <begin position="319"/>
        <end position="341"/>
    </location>
</feature>
<dbReference type="CDD" id="cd00212">
    <property type="entry name" value="PTS_IIB_glc"/>
    <property type="match status" value="1"/>
</dbReference>
<evidence type="ECO:0000256" key="4">
    <source>
        <dbReference type="ARBA" id="ARBA00022597"/>
    </source>
</evidence>
<dbReference type="PANTHER" id="PTHR30175:SF1">
    <property type="entry name" value="PTS SYSTEM ARBUTIN-, CELLOBIOSE-, AND SALICIN-SPECIFIC EIIBC COMPONENT-RELATED"/>
    <property type="match status" value="1"/>
</dbReference>
<dbReference type="Gene3D" id="3.30.1360.60">
    <property type="entry name" value="Glucose permease domain IIB"/>
    <property type="match status" value="1"/>
</dbReference>
<keyword evidence="8" id="KW-0418">Kinase</keyword>
<dbReference type="AlphaFoldDB" id="A0A173S3S5"/>
<dbReference type="InterPro" id="IPR050558">
    <property type="entry name" value="PTS_Sugar-Specific_Components"/>
</dbReference>
<dbReference type="Pfam" id="PF00367">
    <property type="entry name" value="PTS_EIIB"/>
    <property type="match status" value="1"/>
</dbReference>
<dbReference type="GO" id="GO:0009401">
    <property type="term" value="P:phosphoenolpyruvate-dependent sugar phosphotransferase system"/>
    <property type="evidence" value="ECO:0007669"/>
    <property type="project" value="UniProtKB-KW"/>
</dbReference>
<dbReference type="GO" id="GO:0008982">
    <property type="term" value="F:protein-N(PI)-phosphohistidine-sugar phosphotransferase activity"/>
    <property type="evidence" value="ECO:0007669"/>
    <property type="project" value="InterPro"/>
</dbReference>
<name>A0A173S3S5_9FIRM</name>
<dbReference type="Pfam" id="PF02378">
    <property type="entry name" value="PTS_EIIC"/>
    <property type="match status" value="1"/>
</dbReference>
<keyword evidence="4" id="KW-0762">Sugar transport</keyword>
<dbReference type="GO" id="GO:0005886">
    <property type="term" value="C:plasma membrane"/>
    <property type="evidence" value="ECO:0007669"/>
    <property type="project" value="UniProtKB-SubCell"/>
</dbReference>
<evidence type="ECO:0000256" key="8">
    <source>
        <dbReference type="ARBA" id="ARBA00022777"/>
    </source>
</evidence>
<feature type="transmembrane region" description="Helical" evidence="12">
    <location>
        <begin position="182"/>
        <end position="210"/>
    </location>
</feature>
<feature type="domain" description="PTS EIIB type-1" evidence="13">
    <location>
        <begin position="80"/>
        <end position="162"/>
    </location>
</feature>
<dbReference type="PANTHER" id="PTHR30175">
    <property type="entry name" value="PHOSPHOTRANSFERASE SYSTEM TRANSPORT PROTEIN"/>
    <property type="match status" value="1"/>
</dbReference>
<evidence type="ECO:0000313" key="16">
    <source>
        <dbReference type="Proteomes" id="UP000095649"/>
    </source>
</evidence>
<evidence type="ECO:0000256" key="1">
    <source>
        <dbReference type="ARBA" id="ARBA00004651"/>
    </source>
</evidence>
<dbReference type="RefSeq" id="WP_015537457.1">
    <property type="nucleotide sequence ID" value="NZ_CP181368.1"/>
</dbReference>
<dbReference type="GO" id="GO:0090589">
    <property type="term" value="F:protein-phosphocysteine-trehalose phosphotransferase system transporter activity"/>
    <property type="evidence" value="ECO:0007669"/>
    <property type="project" value="TreeGrafter"/>
</dbReference>
<reference evidence="15 16" key="1">
    <citation type="submission" date="2015-09" db="EMBL/GenBank/DDBJ databases">
        <authorList>
            <consortium name="Pathogen Informatics"/>
        </authorList>
    </citation>
    <scope>NUCLEOTIDE SEQUENCE [LARGE SCALE GENOMIC DNA]</scope>
    <source>
        <strain evidence="15 16">2789STDY5834970</strain>
    </source>
</reference>
<dbReference type="InterPro" id="IPR001996">
    <property type="entry name" value="PTS_IIB_1"/>
</dbReference>
<evidence type="ECO:0000259" key="13">
    <source>
        <dbReference type="PROSITE" id="PS51098"/>
    </source>
</evidence>
<feature type="transmembrane region" description="Helical" evidence="12">
    <location>
        <begin position="255"/>
        <end position="275"/>
    </location>
</feature>
<feature type="transmembrane region" description="Helical" evidence="12">
    <location>
        <begin position="501"/>
        <end position="524"/>
    </location>
</feature>
<dbReference type="EMBL" id="CYXN01000004">
    <property type="protein sequence ID" value="CUM84982.1"/>
    <property type="molecule type" value="Genomic_DNA"/>
</dbReference>
<evidence type="ECO:0000256" key="11">
    <source>
        <dbReference type="PROSITE-ProRule" id="PRU00421"/>
    </source>
</evidence>
<feature type="domain" description="PTS EIIC type-1" evidence="14">
    <location>
        <begin position="184"/>
        <end position="532"/>
    </location>
</feature>
<keyword evidence="5" id="KW-0808">Transferase</keyword>
<feature type="transmembrane region" description="Helical" evidence="12">
    <location>
        <begin position="347"/>
        <end position="374"/>
    </location>
</feature>
<dbReference type="InterPro" id="IPR036878">
    <property type="entry name" value="Glu_permease_IIB"/>
</dbReference>
<organism evidence="15 16">
    <name type="scientific">Faecalibacterium prausnitzii</name>
    <dbReference type="NCBI Taxonomy" id="853"/>
    <lineage>
        <taxon>Bacteria</taxon>
        <taxon>Bacillati</taxon>
        <taxon>Bacillota</taxon>
        <taxon>Clostridia</taxon>
        <taxon>Eubacteriales</taxon>
        <taxon>Oscillospiraceae</taxon>
        <taxon>Faecalibacterium</taxon>
    </lineage>
</organism>
<feature type="transmembrane region" description="Helical" evidence="12">
    <location>
        <begin position="287"/>
        <end position="307"/>
    </location>
</feature>
<protein>
    <submittedName>
        <fullName evidence="15">PTS system sac EIIBC component</fullName>
    </submittedName>
</protein>
<evidence type="ECO:0000256" key="5">
    <source>
        <dbReference type="ARBA" id="ARBA00022679"/>
    </source>
</evidence>
<keyword evidence="7 12" id="KW-0812">Transmembrane</keyword>
<dbReference type="GO" id="GO:0015771">
    <property type="term" value="P:trehalose transport"/>
    <property type="evidence" value="ECO:0007669"/>
    <property type="project" value="TreeGrafter"/>
</dbReference>
<dbReference type="InterPro" id="IPR013013">
    <property type="entry name" value="PTS_EIIC_1"/>
</dbReference>
<dbReference type="PROSITE" id="PS51098">
    <property type="entry name" value="PTS_EIIB_TYPE_1"/>
    <property type="match status" value="1"/>
</dbReference>
<dbReference type="Proteomes" id="UP000095649">
    <property type="component" value="Unassembled WGS sequence"/>
</dbReference>
<keyword evidence="3" id="KW-1003">Cell membrane</keyword>
<evidence type="ECO:0000256" key="9">
    <source>
        <dbReference type="ARBA" id="ARBA00022989"/>
    </source>
</evidence>
<evidence type="ECO:0000256" key="12">
    <source>
        <dbReference type="SAM" id="Phobius"/>
    </source>
</evidence>
<dbReference type="GO" id="GO:0016301">
    <property type="term" value="F:kinase activity"/>
    <property type="evidence" value="ECO:0007669"/>
    <property type="project" value="UniProtKB-KW"/>
</dbReference>
<accession>A0A173S3S5</accession>
<gene>
    <name evidence="15" type="primary">sacX_1</name>
    <name evidence="15" type="ORF">ERS852582_00814</name>
</gene>